<dbReference type="InterPro" id="IPR001611">
    <property type="entry name" value="Leu-rich_rpt"/>
</dbReference>
<organism evidence="3 4">
    <name type="scientific">Caerostris extrusa</name>
    <name type="common">Bark spider</name>
    <name type="synonym">Caerostris bankana</name>
    <dbReference type="NCBI Taxonomy" id="172846"/>
    <lineage>
        <taxon>Eukaryota</taxon>
        <taxon>Metazoa</taxon>
        <taxon>Ecdysozoa</taxon>
        <taxon>Arthropoda</taxon>
        <taxon>Chelicerata</taxon>
        <taxon>Arachnida</taxon>
        <taxon>Araneae</taxon>
        <taxon>Araneomorphae</taxon>
        <taxon>Entelegynae</taxon>
        <taxon>Araneoidea</taxon>
        <taxon>Araneidae</taxon>
        <taxon>Caerostris</taxon>
    </lineage>
</organism>
<dbReference type="Gene3D" id="3.80.10.10">
    <property type="entry name" value="Ribonuclease Inhibitor"/>
    <property type="match status" value="1"/>
</dbReference>
<reference evidence="3 4" key="1">
    <citation type="submission" date="2021-06" db="EMBL/GenBank/DDBJ databases">
        <title>Caerostris extrusa draft genome.</title>
        <authorList>
            <person name="Kono N."/>
            <person name="Arakawa K."/>
        </authorList>
    </citation>
    <scope>NUCLEOTIDE SEQUENCE [LARGE SCALE GENOMIC DNA]</scope>
</reference>
<comment type="caution">
    <text evidence="3">The sequence shown here is derived from an EMBL/GenBank/DDBJ whole genome shotgun (WGS) entry which is preliminary data.</text>
</comment>
<evidence type="ECO:0000313" key="4">
    <source>
        <dbReference type="Proteomes" id="UP001054945"/>
    </source>
</evidence>
<accession>A0AAV4SUQ1</accession>
<dbReference type="InterPro" id="IPR003591">
    <property type="entry name" value="Leu-rich_rpt_typical-subtyp"/>
</dbReference>
<sequence length="195" mass="22414">MSDVSAREKCEEHLPECECYELLELNNVGMICQNVSDFEAFGHILSSGSVFKVEEGAFDGVLELRYIYVSRSSMKEIPDFRAAIRSILSDLRLDNSRLIQLRGDNLKNMTQLWTLSLVNNSIAHVADDVFQGTENVVDFDISHNLLTFLPPGLFMSWKRLENLRLSYNQLLHVDQLFWNEPRGQLCFDKCSLECE</sequence>
<dbReference type="PANTHER" id="PTHR45712">
    <property type="entry name" value="AGAP008170-PA"/>
    <property type="match status" value="1"/>
</dbReference>
<dbReference type="InterPro" id="IPR032675">
    <property type="entry name" value="LRR_dom_sf"/>
</dbReference>
<dbReference type="EMBL" id="BPLR01010128">
    <property type="protein sequence ID" value="GIY37147.1"/>
    <property type="molecule type" value="Genomic_DNA"/>
</dbReference>
<dbReference type="InterPro" id="IPR050333">
    <property type="entry name" value="SLRP"/>
</dbReference>
<dbReference type="AlphaFoldDB" id="A0AAV4SUQ1"/>
<evidence type="ECO:0000256" key="2">
    <source>
        <dbReference type="ARBA" id="ARBA00022737"/>
    </source>
</evidence>
<proteinExistence type="predicted"/>
<evidence type="ECO:0000256" key="1">
    <source>
        <dbReference type="ARBA" id="ARBA00022614"/>
    </source>
</evidence>
<dbReference type="SUPFAM" id="SSF52058">
    <property type="entry name" value="L domain-like"/>
    <property type="match status" value="1"/>
</dbReference>
<protein>
    <submittedName>
        <fullName evidence="3">Uncharacterized protein</fullName>
    </submittedName>
</protein>
<dbReference type="PANTHER" id="PTHR45712:SF22">
    <property type="entry name" value="INSULIN-LIKE GROWTH FACTOR-BINDING PROTEIN COMPLEX ACID LABILE SUBUNIT"/>
    <property type="match status" value="1"/>
</dbReference>
<name>A0AAV4SUQ1_CAEEX</name>
<dbReference type="Pfam" id="PF13855">
    <property type="entry name" value="LRR_8"/>
    <property type="match status" value="1"/>
</dbReference>
<dbReference type="SMART" id="SM00369">
    <property type="entry name" value="LRR_TYP"/>
    <property type="match status" value="3"/>
</dbReference>
<keyword evidence="1" id="KW-0433">Leucine-rich repeat</keyword>
<keyword evidence="2" id="KW-0677">Repeat</keyword>
<keyword evidence="4" id="KW-1185">Reference proteome</keyword>
<dbReference type="Proteomes" id="UP001054945">
    <property type="component" value="Unassembled WGS sequence"/>
</dbReference>
<gene>
    <name evidence="3" type="primary">AVEN_203886_1</name>
    <name evidence="3" type="ORF">CEXT_45451</name>
</gene>
<evidence type="ECO:0000313" key="3">
    <source>
        <dbReference type="EMBL" id="GIY37147.1"/>
    </source>
</evidence>